<accession>A0ABM8QUF9</accession>
<dbReference type="RefSeq" id="WP_213041192.1">
    <property type="nucleotide sequence ID" value="NZ_CAJNBJ010000001.1"/>
</dbReference>
<protein>
    <recommendedName>
        <fullName evidence="3">DUF5666 domain-containing protein</fullName>
    </recommendedName>
</protein>
<keyword evidence="2" id="KW-1185">Reference proteome</keyword>
<dbReference type="EMBL" id="CAJNBJ010000001">
    <property type="protein sequence ID" value="CAE6716035.1"/>
    <property type="molecule type" value="Genomic_DNA"/>
</dbReference>
<comment type="caution">
    <text evidence="1">The sequence shown here is derived from an EMBL/GenBank/DDBJ whole genome shotgun (WGS) entry which is preliminary data.</text>
</comment>
<evidence type="ECO:0000313" key="1">
    <source>
        <dbReference type="EMBL" id="CAE6716035.1"/>
    </source>
</evidence>
<reference evidence="1 2" key="1">
    <citation type="submission" date="2021-02" db="EMBL/GenBank/DDBJ databases">
        <authorList>
            <person name="Han P."/>
        </authorList>
    </citation>
    <scope>NUCLEOTIDE SEQUENCE [LARGE SCALE GENOMIC DNA]</scope>
    <source>
        <strain evidence="1">Candidatus Nitrospira sp. ZN2</strain>
    </source>
</reference>
<organism evidence="1 2">
    <name type="scientific">Nitrospira defluvii</name>
    <dbReference type="NCBI Taxonomy" id="330214"/>
    <lineage>
        <taxon>Bacteria</taxon>
        <taxon>Pseudomonadati</taxon>
        <taxon>Nitrospirota</taxon>
        <taxon>Nitrospiria</taxon>
        <taxon>Nitrospirales</taxon>
        <taxon>Nitrospiraceae</taxon>
        <taxon>Nitrospira</taxon>
    </lineage>
</organism>
<gene>
    <name evidence="1" type="ORF">NSPZN2_11453</name>
</gene>
<sequence length="131" mass="14418">MRSQPCDSASPIRHRAAASLLPLLGLTLSLSYLVQSDHRALAADAPAEPPLAIEITKIGLGKEVVITQGEKEWFMRVEVTPENSVVVRQEKEGVRYLLDESEVHDRAMTPAEVDAAIADFVNSIKTRQKVK</sequence>
<name>A0ABM8QUF9_9BACT</name>
<proteinExistence type="predicted"/>
<evidence type="ECO:0000313" key="2">
    <source>
        <dbReference type="Proteomes" id="UP000675880"/>
    </source>
</evidence>
<evidence type="ECO:0008006" key="3">
    <source>
        <dbReference type="Google" id="ProtNLM"/>
    </source>
</evidence>
<dbReference type="Proteomes" id="UP000675880">
    <property type="component" value="Unassembled WGS sequence"/>
</dbReference>